<feature type="region of interest" description="Disordered" evidence="4">
    <location>
        <begin position="625"/>
        <end position="814"/>
    </location>
</feature>
<dbReference type="SMART" id="SM00054">
    <property type="entry name" value="EFh"/>
    <property type="match status" value="3"/>
</dbReference>
<evidence type="ECO:0000256" key="3">
    <source>
        <dbReference type="ARBA" id="ARBA00022837"/>
    </source>
</evidence>
<gene>
    <name evidence="6" type="ORF">ECRASSUSDP1_LOCUS27176</name>
</gene>
<feature type="compositionally biased region" description="Basic and acidic residues" evidence="4">
    <location>
        <begin position="421"/>
        <end position="443"/>
    </location>
</feature>
<feature type="compositionally biased region" description="Polar residues" evidence="4">
    <location>
        <begin position="445"/>
        <end position="455"/>
    </location>
</feature>
<protein>
    <recommendedName>
        <fullName evidence="5">EF-hand domain-containing protein</fullName>
    </recommendedName>
</protein>
<name>A0AAD2DAJ4_EUPCR</name>
<feature type="compositionally biased region" description="Basic and acidic residues" evidence="4">
    <location>
        <begin position="625"/>
        <end position="639"/>
    </location>
</feature>
<dbReference type="InterPro" id="IPR011992">
    <property type="entry name" value="EF-hand-dom_pair"/>
</dbReference>
<feature type="compositionally biased region" description="Polar residues" evidence="4">
    <location>
        <begin position="396"/>
        <end position="405"/>
    </location>
</feature>
<dbReference type="PANTHER" id="PTHR34524">
    <property type="entry name" value="CALCYPHOSIN"/>
    <property type="match status" value="1"/>
</dbReference>
<dbReference type="AlphaFoldDB" id="A0AAD2DAJ4"/>
<evidence type="ECO:0000256" key="1">
    <source>
        <dbReference type="ARBA" id="ARBA00022723"/>
    </source>
</evidence>
<keyword evidence="2" id="KW-0677">Repeat</keyword>
<reference evidence="6" key="1">
    <citation type="submission" date="2023-07" db="EMBL/GenBank/DDBJ databases">
        <authorList>
            <consortium name="AG Swart"/>
            <person name="Singh M."/>
            <person name="Singh A."/>
            <person name="Seah K."/>
            <person name="Emmerich C."/>
        </authorList>
    </citation>
    <scope>NUCLEOTIDE SEQUENCE</scope>
    <source>
        <strain evidence="6">DP1</strain>
    </source>
</reference>
<evidence type="ECO:0000256" key="2">
    <source>
        <dbReference type="ARBA" id="ARBA00022737"/>
    </source>
</evidence>
<dbReference type="PROSITE" id="PS50222">
    <property type="entry name" value="EF_HAND_2"/>
    <property type="match status" value="2"/>
</dbReference>
<dbReference type="SUPFAM" id="SSF47473">
    <property type="entry name" value="EF-hand"/>
    <property type="match status" value="1"/>
</dbReference>
<dbReference type="EMBL" id="CAMPGE010028036">
    <property type="protein sequence ID" value="CAI2385598.1"/>
    <property type="molecule type" value="Genomic_DNA"/>
</dbReference>
<feature type="region of interest" description="Disordered" evidence="4">
    <location>
        <begin position="375"/>
        <end position="514"/>
    </location>
</feature>
<feature type="compositionally biased region" description="Basic and acidic residues" evidence="4">
    <location>
        <begin position="464"/>
        <end position="474"/>
    </location>
</feature>
<dbReference type="Pfam" id="PF13499">
    <property type="entry name" value="EF-hand_7"/>
    <property type="match status" value="2"/>
</dbReference>
<dbReference type="InterPro" id="IPR051581">
    <property type="entry name" value="Ca-bind"/>
</dbReference>
<dbReference type="CDD" id="cd00051">
    <property type="entry name" value="EFh"/>
    <property type="match status" value="1"/>
</dbReference>
<keyword evidence="7" id="KW-1185">Reference proteome</keyword>
<feature type="compositionally biased region" description="Polar residues" evidence="4">
    <location>
        <begin position="686"/>
        <end position="698"/>
    </location>
</feature>
<evidence type="ECO:0000259" key="5">
    <source>
        <dbReference type="PROSITE" id="PS50222"/>
    </source>
</evidence>
<feature type="domain" description="EF-hand" evidence="5">
    <location>
        <begin position="191"/>
        <end position="226"/>
    </location>
</feature>
<dbReference type="InterPro" id="IPR002048">
    <property type="entry name" value="EF_hand_dom"/>
</dbReference>
<evidence type="ECO:0000256" key="4">
    <source>
        <dbReference type="SAM" id="MobiDB-lite"/>
    </source>
</evidence>
<dbReference type="GO" id="GO:0005509">
    <property type="term" value="F:calcium ion binding"/>
    <property type="evidence" value="ECO:0007669"/>
    <property type="project" value="InterPro"/>
</dbReference>
<feature type="compositionally biased region" description="Polar residues" evidence="4">
    <location>
        <begin position="505"/>
        <end position="514"/>
    </location>
</feature>
<organism evidence="6 7">
    <name type="scientific">Euplotes crassus</name>
    <dbReference type="NCBI Taxonomy" id="5936"/>
    <lineage>
        <taxon>Eukaryota</taxon>
        <taxon>Sar</taxon>
        <taxon>Alveolata</taxon>
        <taxon>Ciliophora</taxon>
        <taxon>Intramacronucleata</taxon>
        <taxon>Spirotrichea</taxon>
        <taxon>Hypotrichia</taxon>
        <taxon>Euplotida</taxon>
        <taxon>Euplotidae</taxon>
        <taxon>Moneuplotes</taxon>
    </lineage>
</organism>
<dbReference type="Gene3D" id="1.10.238.10">
    <property type="entry name" value="EF-hand"/>
    <property type="match status" value="2"/>
</dbReference>
<comment type="caution">
    <text evidence="6">The sequence shown here is derived from an EMBL/GenBank/DDBJ whole genome shotgun (WGS) entry which is preliminary data.</text>
</comment>
<sequence>MSKQALELVRKLFVAVADREEITEQQRQILAAMDNFEAGVCFSKLDQDKKGYVSKEDILSLLTSNGITDVSEQSISYMIKYFDSMENDKLNMNDFTQILLPCANDYLRSRASNRRLHHEVDAFSKEVQGQLSTLIQKECEYHTEIESIKKEIASSENYDPKEIFRAIDINMHDFLDSNTIEEFLKSQGFKASKTDLNSIIRRFDVTADARISYTEFTEGITQANIPLSLPQEFSKPGYPYNNLRNTPQPNLNSMEPQKMPNFEKRDYGMEYQQPSPYRAEKYPPPQREEYDPKMSRMKYQEFVQPRQSYPNSITGGAETEISEGYYSQQEKRHSIDKHEHQYRFEDYKRGFAEQPRAEYNSSKMQGRFNELNKGLIPENSFPQDQRFSSFDKDMPQRNSFTSYQGYRNEDSKFQAPIEPFRSQDQKYESPSRKQVRFEEDIHQRYQLNSSSQMNRHGSYYPPERQSEFEDRSRLYDNSSKQNFSDDRNSPYKASRVQYKDYDAQGSPSRYQSSPISQYKRKEYPVFPGGYSNMAPSIPQEEMRNFRTDESPINYNKYRYRDANEGSPSRYQAQLPDYLRQSPNKYNIERMNRKQELLASRDAPIYDSHKYSNHTKTKPTYEDLKAKYSEPETKRPKSEYGRSSMYKNLPTIPASYQDKAPSKDYRSTYLPQYNREERYSPYRPSTGYPSSGMNLSRDINPSREVNLPRDMNPQREMNPPIGFGRPQAPPPADVRPKTPPRHTSIANPNESADKAPLNTPPKATKQSKGAFNMIVSPETATKSGDGWSFVPSPDVSKKEGPPRNIMDAPKGPLRI</sequence>
<feature type="domain" description="EF-hand" evidence="5">
    <location>
        <begin position="33"/>
        <end position="68"/>
    </location>
</feature>
<evidence type="ECO:0000313" key="6">
    <source>
        <dbReference type="EMBL" id="CAI2385598.1"/>
    </source>
</evidence>
<keyword evidence="1" id="KW-0479">Metal-binding</keyword>
<evidence type="ECO:0000313" key="7">
    <source>
        <dbReference type="Proteomes" id="UP001295684"/>
    </source>
</evidence>
<dbReference type="Proteomes" id="UP001295684">
    <property type="component" value="Unassembled WGS sequence"/>
</dbReference>
<proteinExistence type="predicted"/>
<accession>A0AAD2DAJ4</accession>
<keyword evidence="3" id="KW-0106">Calcium</keyword>
<dbReference type="PANTHER" id="PTHR34524:SF6">
    <property type="entry name" value="CALCYPHOSINE LIKE"/>
    <property type="match status" value="1"/>
</dbReference>